<organism evidence="4 5">
    <name type="scientific">Mucilaginibacter yixingensis</name>
    <dbReference type="NCBI Taxonomy" id="1295612"/>
    <lineage>
        <taxon>Bacteria</taxon>
        <taxon>Pseudomonadati</taxon>
        <taxon>Bacteroidota</taxon>
        <taxon>Sphingobacteriia</taxon>
        <taxon>Sphingobacteriales</taxon>
        <taxon>Sphingobacteriaceae</taxon>
        <taxon>Mucilaginibacter</taxon>
    </lineage>
</organism>
<feature type="transmembrane region" description="Helical" evidence="2">
    <location>
        <begin position="147"/>
        <end position="168"/>
    </location>
</feature>
<name>A0A2T5J7P8_9SPHI</name>
<dbReference type="PANTHER" id="PTHR23028:SF53">
    <property type="entry name" value="ACYL_TRANSF_3 DOMAIN-CONTAINING PROTEIN"/>
    <property type="match status" value="1"/>
</dbReference>
<feature type="transmembrane region" description="Helical" evidence="2">
    <location>
        <begin position="273"/>
        <end position="298"/>
    </location>
</feature>
<evidence type="ECO:0000256" key="2">
    <source>
        <dbReference type="SAM" id="Phobius"/>
    </source>
</evidence>
<dbReference type="GO" id="GO:0009103">
    <property type="term" value="P:lipopolysaccharide biosynthetic process"/>
    <property type="evidence" value="ECO:0007669"/>
    <property type="project" value="TreeGrafter"/>
</dbReference>
<feature type="transmembrane region" description="Helical" evidence="2">
    <location>
        <begin position="175"/>
        <end position="195"/>
    </location>
</feature>
<feature type="transmembrane region" description="Helical" evidence="2">
    <location>
        <begin position="47"/>
        <end position="68"/>
    </location>
</feature>
<feature type="transmembrane region" description="Helical" evidence="2">
    <location>
        <begin position="21"/>
        <end position="41"/>
    </location>
</feature>
<evidence type="ECO:0000256" key="1">
    <source>
        <dbReference type="SAM" id="MobiDB-lite"/>
    </source>
</evidence>
<feature type="transmembrane region" description="Helical" evidence="2">
    <location>
        <begin position="89"/>
        <end position="107"/>
    </location>
</feature>
<feature type="transmembrane region" description="Helical" evidence="2">
    <location>
        <begin position="336"/>
        <end position="357"/>
    </location>
</feature>
<gene>
    <name evidence="4" type="ORF">C8P68_106321</name>
</gene>
<keyword evidence="2" id="KW-0472">Membrane</keyword>
<feature type="domain" description="Acyltransferase 3" evidence="3">
    <location>
        <begin position="13"/>
        <end position="357"/>
    </location>
</feature>
<feature type="transmembrane region" description="Helical" evidence="2">
    <location>
        <begin position="310"/>
        <end position="330"/>
    </location>
</feature>
<feature type="transmembrane region" description="Helical" evidence="2">
    <location>
        <begin position="237"/>
        <end position="253"/>
    </location>
</feature>
<dbReference type="OrthoDB" id="290051at2"/>
<dbReference type="RefSeq" id="WP_107830023.1">
    <property type="nucleotide sequence ID" value="NZ_CP160205.1"/>
</dbReference>
<reference evidence="4 5" key="1">
    <citation type="submission" date="2018-04" db="EMBL/GenBank/DDBJ databases">
        <title>Genomic Encyclopedia of Archaeal and Bacterial Type Strains, Phase II (KMG-II): from individual species to whole genera.</title>
        <authorList>
            <person name="Goeker M."/>
        </authorList>
    </citation>
    <scope>NUCLEOTIDE SEQUENCE [LARGE SCALE GENOMIC DNA]</scope>
    <source>
        <strain evidence="4 5">DSM 26809</strain>
    </source>
</reference>
<feature type="region of interest" description="Disordered" evidence="1">
    <location>
        <begin position="371"/>
        <end position="393"/>
    </location>
</feature>
<evidence type="ECO:0000259" key="3">
    <source>
        <dbReference type="Pfam" id="PF01757"/>
    </source>
</evidence>
<dbReference type="AlphaFoldDB" id="A0A2T5J7P8"/>
<protein>
    <submittedName>
        <fullName evidence="4">Peptidoglycan/LPS O-acetylase OafA/YrhL</fullName>
    </submittedName>
</protein>
<accession>A0A2T5J7P8</accession>
<dbReference type="InterPro" id="IPR002656">
    <property type="entry name" value="Acyl_transf_3_dom"/>
</dbReference>
<keyword evidence="2" id="KW-1133">Transmembrane helix</keyword>
<evidence type="ECO:0000313" key="5">
    <source>
        <dbReference type="Proteomes" id="UP000244168"/>
    </source>
</evidence>
<dbReference type="Proteomes" id="UP000244168">
    <property type="component" value="Unassembled WGS sequence"/>
</dbReference>
<dbReference type="GO" id="GO:0016020">
    <property type="term" value="C:membrane"/>
    <property type="evidence" value="ECO:0007669"/>
    <property type="project" value="TreeGrafter"/>
</dbReference>
<comment type="caution">
    <text evidence="4">The sequence shown here is derived from an EMBL/GenBank/DDBJ whole genome shotgun (WGS) entry which is preliminary data.</text>
</comment>
<keyword evidence="5" id="KW-1185">Reference proteome</keyword>
<dbReference type="GO" id="GO:0016747">
    <property type="term" value="F:acyltransferase activity, transferring groups other than amino-acyl groups"/>
    <property type="evidence" value="ECO:0007669"/>
    <property type="project" value="InterPro"/>
</dbReference>
<sequence length="393" mass="44627">MSLLRHKEKPRFKALDALRGIAALIVVFTHLSNGLSVQTYIHKTLFLLISGHSAVVFFFVLSGFVLVYQYGDNENYSYKKFLIQRICRIYVPFIGAIILSWILMASSHPHISTPWISFAWNFPVTFSDFIQHLFMIGDYNTNLFDGAIWSLVHEMRVSVLFPLLLLLLNKPKLKAFLICLALLCISCIAITNLWFTGRGYLNGYSYTLYYAYMFVAGGAIAKYRADISAWYGKLSSRRIFGYLITALLLYNYADPASTWFAYHLKGTSTMKQNIAMVLGEGVTTMASCYIIIAALHLSQNSWLNARVPQFLGKISYSLYLVHIPVIGFLYCTLINRLSLGIILCLGFLSSLLIAWLFNKYVERPSASFAKRFKKNQPKNSPLGAARQQPDRPL</sequence>
<feature type="transmembrane region" description="Helical" evidence="2">
    <location>
        <begin position="207"/>
        <end position="225"/>
    </location>
</feature>
<dbReference type="EMBL" id="QAOQ01000006">
    <property type="protein sequence ID" value="PTQ95106.1"/>
    <property type="molecule type" value="Genomic_DNA"/>
</dbReference>
<dbReference type="InterPro" id="IPR050879">
    <property type="entry name" value="Acyltransferase_3"/>
</dbReference>
<keyword evidence="2" id="KW-0812">Transmembrane</keyword>
<dbReference type="Pfam" id="PF01757">
    <property type="entry name" value="Acyl_transf_3"/>
    <property type="match status" value="1"/>
</dbReference>
<evidence type="ECO:0000313" key="4">
    <source>
        <dbReference type="EMBL" id="PTQ95106.1"/>
    </source>
</evidence>
<proteinExistence type="predicted"/>
<dbReference type="PANTHER" id="PTHR23028">
    <property type="entry name" value="ACETYLTRANSFERASE"/>
    <property type="match status" value="1"/>
</dbReference>